<dbReference type="VEuPathDB" id="FungiDB:H257_18336"/>
<organism evidence="13 16">
    <name type="scientific">Aphanomyces astaci</name>
    <name type="common">Crayfish plague agent</name>
    <dbReference type="NCBI Taxonomy" id="112090"/>
    <lineage>
        <taxon>Eukaryota</taxon>
        <taxon>Sar</taxon>
        <taxon>Stramenopiles</taxon>
        <taxon>Oomycota</taxon>
        <taxon>Saprolegniomycetes</taxon>
        <taxon>Saprolegniales</taxon>
        <taxon>Verrucalvaceae</taxon>
        <taxon>Aphanomyces</taxon>
    </lineage>
</organism>
<evidence type="ECO:0000256" key="10">
    <source>
        <dbReference type="SAM" id="Phobius"/>
    </source>
</evidence>
<dbReference type="GO" id="GO:0005886">
    <property type="term" value="C:plasma membrane"/>
    <property type="evidence" value="ECO:0007669"/>
    <property type="project" value="TreeGrafter"/>
</dbReference>
<gene>
    <name evidence="13" type="ORF">DYB25_000910</name>
    <name evidence="14" type="ORF">DYB36_001881</name>
</gene>
<keyword evidence="7 10" id="KW-1133">Transmembrane helix</keyword>
<dbReference type="Pfam" id="PF05450">
    <property type="entry name" value="Nicastrin"/>
    <property type="match status" value="1"/>
</dbReference>
<comment type="subcellular location">
    <subcellularLocation>
        <location evidence="1">Membrane</location>
        <topology evidence="1">Single-pass type I membrane protein</topology>
    </subcellularLocation>
</comment>
<evidence type="ECO:0000256" key="11">
    <source>
        <dbReference type="SAM" id="SignalP"/>
    </source>
</evidence>
<evidence type="ECO:0000256" key="8">
    <source>
        <dbReference type="ARBA" id="ARBA00023136"/>
    </source>
</evidence>
<feature type="domain" description="Nicastrin small lobe" evidence="12">
    <location>
        <begin position="49"/>
        <end position="189"/>
    </location>
</feature>
<dbReference type="EMBL" id="QUSZ01005241">
    <property type="protein sequence ID" value="RHY10588.1"/>
    <property type="molecule type" value="Genomic_DNA"/>
</dbReference>
<feature type="transmembrane region" description="Helical" evidence="10">
    <location>
        <begin position="691"/>
        <end position="715"/>
    </location>
</feature>
<feature type="signal peptide" evidence="11">
    <location>
        <begin position="1"/>
        <end position="31"/>
    </location>
</feature>
<dbReference type="AlphaFoldDB" id="A0A397AE11"/>
<keyword evidence="5 11" id="KW-0732">Signal</keyword>
<evidence type="ECO:0000256" key="5">
    <source>
        <dbReference type="ARBA" id="ARBA00022729"/>
    </source>
</evidence>
<evidence type="ECO:0000313" key="13">
    <source>
        <dbReference type="EMBL" id="RHY04078.1"/>
    </source>
</evidence>
<dbReference type="EMBL" id="QUTA01008312">
    <property type="protein sequence ID" value="RHY04078.1"/>
    <property type="molecule type" value="Genomic_DNA"/>
</dbReference>
<evidence type="ECO:0000259" key="12">
    <source>
        <dbReference type="Pfam" id="PF18266"/>
    </source>
</evidence>
<evidence type="ECO:0000256" key="7">
    <source>
        <dbReference type="ARBA" id="ARBA00022989"/>
    </source>
</evidence>
<dbReference type="Pfam" id="PF18266">
    <property type="entry name" value="Ncstrn_small"/>
    <property type="match status" value="1"/>
</dbReference>
<sequence length="723" mass="76603">MKLCGLQMLPASAAMVMAVLGLLEHGSGVEAGAVTTGVPQNPTVPGGECVRMFHSKGDVGCFSLDKDGSRARLVSVTSADAFHHDKLKENSIVLLPDSLFSTENVAKLNGAFIKGLLVYPTSSSSTSFNYESTHPQGKGTVDGVLNPVFGEYAWNPSGRGVMSASLPYPVVEVASEAKAAEFLELARKNERAPVESTFGVVYRGAMAYYFGPAKMDSISCLSFKNIYGNRSPKCLPVGGQSSWGVKGDLSVSKPVVIAMASMDTNAFSHVYAPGANAGASGLVALLAAADALKTIPSSALKKHIVFAAFQGESYGFVGSRRFLSDIQQAKQMPKGCAAPISASTPFGTSHCASPIRSSLAFADLSLDAIDIAIQVDQVAVADMGFFIHPNNPKTSSSESLVDALVNAPSAKGRVQPSTAASAVPPGPLVSFLNDREFGNASLVSAVLSGYDASFPDNYHSRWDTNTSDTAAAANIAQAAQVLAEALFASSAAVPGSELLASIAVNATLVSSLWTCIRTQWNCPLLQAYSKPAVATMNEYLSFTPASAPSFVEPVTLYTSVYSDNRMPTIRLNKSYAVADLADTKWDDAFKVNLYPNAYETFTRAFLASALRDVDPQAKPCVSNKDCTDNECVYPGVCTARRAYFHDALSPGLKREPTVGLYEVLDKSMPLWTEPNWITLGTFVYPDPGTTIGYVTIGVGVVSAAVGYVLASRFVAHFRKQKLL</sequence>
<evidence type="ECO:0000256" key="6">
    <source>
        <dbReference type="ARBA" id="ARBA00022976"/>
    </source>
</evidence>
<keyword evidence="4 10" id="KW-0812">Transmembrane</keyword>
<accession>A0A397AE11</accession>
<evidence type="ECO:0000313" key="16">
    <source>
        <dbReference type="Proteomes" id="UP000266239"/>
    </source>
</evidence>
<proteinExistence type="inferred from homology"/>
<dbReference type="InterPro" id="IPR041084">
    <property type="entry name" value="Ncstrn_small"/>
</dbReference>
<name>A0A397AE11_APHAT</name>
<dbReference type="Proteomes" id="UP000266239">
    <property type="component" value="Unassembled WGS sequence"/>
</dbReference>
<protein>
    <recommendedName>
        <fullName evidence="3">Nicastrin</fullName>
    </recommendedName>
</protein>
<dbReference type="GO" id="GO:0007219">
    <property type="term" value="P:Notch signaling pathway"/>
    <property type="evidence" value="ECO:0007669"/>
    <property type="project" value="UniProtKB-KW"/>
</dbReference>
<dbReference type="PANTHER" id="PTHR21092:SF0">
    <property type="entry name" value="NICASTRIN"/>
    <property type="match status" value="1"/>
</dbReference>
<dbReference type="PANTHER" id="PTHR21092">
    <property type="entry name" value="NICASTRIN"/>
    <property type="match status" value="1"/>
</dbReference>
<keyword evidence="6" id="KW-0914">Notch signaling pathway</keyword>
<dbReference type="Proteomes" id="UP000265427">
    <property type="component" value="Unassembled WGS sequence"/>
</dbReference>
<dbReference type="GO" id="GO:0016485">
    <property type="term" value="P:protein processing"/>
    <property type="evidence" value="ECO:0007669"/>
    <property type="project" value="InterPro"/>
</dbReference>
<keyword evidence="8 10" id="KW-0472">Membrane</keyword>
<evidence type="ECO:0000256" key="1">
    <source>
        <dbReference type="ARBA" id="ARBA00004479"/>
    </source>
</evidence>
<evidence type="ECO:0000313" key="14">
    <source>
        <dbReference type="EMBL" id="RHY10588.1"/>
    </source>
</evidence>
<feature type="chain" id="PRO_5035662768" description="Nicastrin" evidence="11">
    <location>
        <begin position="32"/>
        <end position="723"/>
    </location>
</feature>
<comment type="caution">
    <text evidence="13">The sequence shown here is derived from an EMBL/GenBank/DDBJ whole genome shotgun (WGS) entry which is preliminary data.</text>
</comment>
<evidence type="ECO:0000256" key="2">
    <source>
        <dbReference type="ARBA" id="ARBA00007717"/>
    </source>
</evidence>
<evidence type="ECO:0000313" key="15">
    <source>
        <dbReference type="Proteomes" id="UP000265427"/>
    </source>
</evidence>
<comment type="similarity">
    <text evidence="2">Belongs to the nicastrin family.</text>
</comment>
<dbReference type="Gene3D" id="3.40.630.10">
    <property type="entry name" value="Zn peptidases"/>
    <property type="match status" value="1"/>
</dbReference>
<dbReference type="SUPFAM" id="SSF53187">
    <property type="entry name" value="Zn-dependent exopeptidases"/>
    <property type="match status" value="1"/>
</dbReference>
<evidence type="ECO:0000256" key="9">
    <source>
        <dbReference type="ARBA" id="ARBA00023180"/>
    </source>
</evidence>
<dbReference type="InterPro" id="IPR008710">
    <property type="entry name" value="Nicastrin"/>
</dbReference>
<reference evidence="15 16" key="1">
    <citation type="submission" date="2018-08" db="EMBL/GenBank/DDBJ databases">
        <title>Aphanomyces genome sequencing and annotation.</title>
        <authorList>
            <person name="Minardi D."/>
            <person name="Oidtmann B."/>
            <person name="Van Der Giezen M."/>
            <person name="Studholme D.J."/>
        </authorList>
    </citation>
    <scope>NUCLEOTIDE SEQUENCE [LARGE SCALE GENOMIC DNA]</scope>
    <source>
        <strain evidence="14 15">Kv</strain>
        <strain evidence="13 16">Yx</strain>
    </source>
</reference>
<evidence type="ECO:0000256" key="4">
    <source>
        <dbReference type="ARBA" id="ARBA00022692"/>
    </source>
</evidence>
<evidence type="ECO:0000256" key="3">
    <source>
        <dbReference type="ARBA" id="ARBA00015303"/>
    </source>
</evidence>
<keyword evidence="9" id="KW-0325">Glycoprotein</keyword>